<dbReference type="AlphaFoldDB" id="A0A5Q2RD97"/>
<organism evidence="1 2">
    <name type="scientific">Actinomarinicola tropica</name>
    <dbReference type="NCBI Taxonomy" id="2789776"/>
    <lineage>
        <taxon>Bacteria</taxon>
        <taxon>Bacillati</taxon>
        <taxon>Actinomycetota</taxon>
        <taxon>Acidimicrobiia</taxon>
        <taxon>Acidimicrobiales</taxon>
        <taxon>Iamiaceae</taxon>
        <taxon>Actinomarinicola</taxon>
    </lineage>
</organism>
<proteinExistence type="predicted"/>
<evidence type="ECO:0000313" key="2">
    <source>
        <dbReference type="Proteomes" id="UP000334019"/>
    </source>
</evidence>
<dbReference type="RefSeq" id="WP_153757790.1">
    <property type="nucleotide sequence ID" value="NZ_CP045851.1"/>
</dbReference>
<dbReference type="Gene3D" id="3.40.50.300">
    <property type="entry name" value="P-loop containing nucleotide triphosphate hydrolases"/>
    <property type="match status" value="1"/>
</dbReference>
<dbReference type="SUPFAM" id="SSF52540">
    <property type="entry name" value="P-loop containing nucleoside triphosphate hydrolases"/>
    <property type="match status" value="1"/>
</dbReference>
<gene>
    <name evidence="1" type="ORF">GH723_00350</name>
</gene>
<accession>A0A5Q2RD97</accession>
<keyword evidence="2" id="KW-1185">Reference proteome</keyword>
<protein>
    <submittedName>
        <fullName evidence="1">AAA family ATPase</fullName>
    </submittedName>
</protein>
<dbReference type="InterPro" id="IPR011009">
    <property type="entry name" value="Kinase-like_dom_sf"/>
</dbReference>
<name>A0A5Q2RD97_9ACTN</name>
<dbReference type="PANTHER" id="PTHR43883:SF1">
    <property type="entry name" value="GLUCONOKINASE"/>
    <property type="match status" value="1"/>
</dbReference>
<dbReference type="Proteomes" id="UP000334019">
    <property type="component" value="Chromosome"/>
</dbReference>
<evidence type="ECO:0000313" key="1">
    <source>
        <dbReference type="EMBL" id="QGG93684.1"/>
    </source>
</evidence>
<reference evidence="1 2" key="1">
    <citation type="submission" date="2019-11" db="EMBL/GenBank/DDBJ databases">
        <authorList>
            <person name="He Y."/>
        </authorList>
    </citation>
    <scope>NUCLEOTIDE SEQUENCE [LARGE SCALE GENOMIC DNA]</scope>
    <source>
        <strain evidence="1 2">SCSIO 58843</strain>
    </source>
</reference>
<dbReference type="PANTHER" id="PTHR43883">
    <property type="entry name" value="SLR0207 PROTEIN"/>
    <property type="match status" value="1"/>
</dbReference>
<dbReference type="InterPro" id="IPR027417">
    <property type="entry name" value="P-loop_NTPase"/>
</dbReference>
<sequence>MTTQAAAVAETHAAVVVFLGDRAYKLRKPVDLGFLDYTTRAARLDAATREVDLNRRLAPDVYLGIADVHDTDGALADHLVVMRRMPVDRRLSTLVTDGAAKVEAEVRRIARVVADFHARAERSDAADECAGRDALARRWRDNTREMTSLVGSVLDREAVEAVDALAARYLAGRGPLIAGRVAEGRAVDGHGDLLADDIFCLDDGPRILDCLEFDDQLRYEDVLADVAFLAMDLERLGRPDLGALFLEAYRDAAGDSWPVAHAHHHIAYRAQVRAKIAAIRASQGDEQSQTAARHLLDLCRTHLDAARIRLVLVGGLPGTGKSTLAAGLGASLGAVVLRSDVVRKELLGVPVDASVAASFGEGAYAPDVTRRVYDELRRRAAEHVGLGASVVLDASWTDAHERDLARLVAREGHADLRELSCVVPQEVAAARIHARAARGGDASDADEAVAAQMAATADAWPEATEVSTLGTPDAVLAGVLDRL</sequence>
<dbReference type="Pfam" id="PF13671">
    <property type="entry name" value="AAA_33"/>
    <property type="match status" value="1"/>
</dbReference>
<dbReference type="SUPFAM" id="SSF56112">
    <property type="entry name" value="Protein kinase-like (PK-like)"/>
    <property type="match status" value="1"/>
</dbReference>
<dbReference type="InterPro" id="IPR052732">
    <property type="entry name" value="Cell-binding_unc_protein"/>
</dbReference>
<dbReference type="KEGG" id="atq:GH723_00350"/>
<dbReference type="EMBL" id="CP045851">
    <property type="protein sequence ID" value="QGG93684.1"/>
    <property type="molecule type" value="Genomic_DNA"/>
</dbReference>